<evidence type="ECO:0000313" key="3">
    <source>
        <dbReference type="Proteomes" id="UP001165541"/>
    </source>
</evidence>
<dbReference type="RefSeq" id="WP_251780954.1">
    <property type="nucleotide sequence ID" value="NZ_JAMKFE010000019.1"/>
</dbReference>
<reference evidence="2" key="1">
    <citation type="submission" date="2022-05" db="EMBL/GenBank/DDBJ databases">
        <title>Schlegelella sp. nov., isolated from mangrove soil.</title>
        <authorList>
            <person name="Liu Y."/>
            <person name="Ge X."/>
            <person name="Liu W."/>
        </authorList>
    </citation>
    <scope>NUCLEOTIDE SEQUENCE</scope>
    <source>
        <strain evidence="2">S2-27</strain>
    </source>
</reference>
<feature type="region of interest" description="Disordered" evidence="1">
    <location>
        <begin position="1"/>
        <end position="21"/>
    </location>
</feature>
<organism evidence="2 3">
    <name type="scientific">Caldimonas mangrovi</name>
    <dbReference type="NCBI Taxonomy" id="2944811"/>
    <lineage>
        <taxon>Bacteria</taxon>
        <taxon>Pseudomonadati</taxon>
        <taxon>Pseudomonadota</taxon>
        <taxon>Betaproteobacteria</taxon>
        <taxon>Burkholderiales</taxon>
        <taxon>Sphaerotilaceae</taxon>
        <taxon>Caldimonas</taxon>
    </lineage>
</organism>
<evidence type="ECO:0000313" key="2">
    <source>
        <dbReference type="EMBL" id="MCM5682476.1"/>
    </source>
</evidence>
<sequence>MSSKIAPSADRVARHTGESANERIRRRTEAHIAYAAQQGPQYIEQRLQELDREWDVERCLETGAASLSLTGMALGATVNRKWFLLPAAVAGFLMQHALQGWCPPLPMLRRLGVRTADEINRERYALKVLRGDFAEVASTDMNRSVTEVISATRH</sequence>
<proteinExistence type="predicted"/>
<comment type="caution">
    <text evidence="2">The sequence shown here is derived from an EMBL/GenBank/DDBJ whole genome shotgun (WGS) entry which is preliminary data.</text>
</comment>
<accession>A0ABT0YUQ2</accession>
<keyword evidence="3" id="KW-1185">Reference proteome</keyword>
<feature type="compositionally biased region" description="Basic and acidic residues" evidence="1">
    <location>
        <begin position="11"/>
        <end position="21"/>
    </location>
</feature>
<dbReference type="EMBL" id="JAMKFE010000019">
    <property type="protein sequence ID" value="MCM5682476.1"/>
    <property type="molecule type" value="Genomic_DNA"/>
</dbReference>
<name>A0ABT0YUQ2_9BURK</name>
<gene>
    <name evidence="2" type="ORF">M8A51_23350</name>
</gene>
<evidence type="ECO:0008006" key="4">
    <source>
        <dbReference type="Google" id="ProtNLM"/>
    </source>
</evidence>
<evidence type="ECO:0000256" key="1">
    <source>
        <dbReference type="SAM" id="MobiDB-lite"/>
    </source>
</evidence>
<dbReference type="Gene3D" id="6.10.140.1340">
    <property type="match status" value="1"/>
</dbReference>
<protein>
    <recommendedName>
        <fullName evidence="4">DUF2892 domain-containing protein</fullName>
    </recommendedName>
</protein>
<dbReference type="Proteomes" id="UP001165541">
    <property type="component" value="Unassembled WGS sequence"/>
</dbReference>